<accession>A0ABY8QQ64</accession>
<feature type="domain" description="CdaR GGDEF-like" evidence="5">
    <location>
        <begin position="390"/>
        <end position="480"/>
    </location>
</feature>
<sequence>MVKLSDIVGRKDLDLEVVWPHRTSLRDRFLERNVDAASVSELSDPGPWLQGSELLMTIGLLLPDSEAGCRDYLHRVAKAGAAAVAIGLGAELPHQQVPDRLIEAAAAVRIPLLAVPQAVPFVAVTKAFVELRTEAERRGLEWALQAQRSITVAATRPGPVQSMVKAFSTAAAADAVVLDAAGHVSAAHGPGAGSLPELLGGQLARMRKQPGRSASIDFDGKVVREVHPLGIARPRAWLLIQRGTADSSRSGGVPGGSSAAGSVAGGSVPGGSSAAGSVAGGSVPGGSSAGGSVDDGVRDRTGSDSAQHRVVTAGLISLLSLELERRHAALEEVWRSGRDAFAELVSSTVDDGAALALLGRAGINPFPVLAGSHLESDTRPWGIFGPLSGRRVRVLALSQREPTPGQHHQLLAEDLASEFEGTLVSFDPAAVFLLIAHDDALSDRLTDLALERNLALGIGSVLRPGAARVSYQQARAALRLSLNSGQAETAAGDADFRQMLDLVSAERLGEFALSVLGPVIAIDDSDHSMLATLRAYIDQRGNQDASATVLGIHRHTVRNRIARIERATGRDLGAPDSRLNVALALHAYDHFPQQS</sequence>
<dbReference type="RefSeq" id="WP_349637906.1">
    <property type="nucleotide sequence ID" value="NZ_CP090958.1"/>
</dbReference>
<dbReference type="InterPro" id="IPR041522">
    <property type="entry name" value="CdaR_GGDEF"/>
</dbReference>
<dbReference type="PANTHER" id="PTHR33744:SF1">
    <property type="entry name" value="DNA-BINDING TRANSCRIPTIONAL ACTIVATOR ADER"/>
    <property type="match status" value="1"/>
</dbReference>
<evidence type="ECO:0000256" key="1">
    <source>
        <dbReference type="ARBA" id="ARBA00006754"/>
    </source>
</evidence>
<dbReference type="Gene3D" id="1.10.10.2840">
    <property type="entry name" value="PucR C-terminal helix-turn-helix domain"/>
    <property type="match status" value="1"/>
</dbReference>
<evidence type="ECO:0000259" key="5">
    <source>
        <dbReference type="Pfam" id="PF17853"/>
    </source>
</evidence>
<protein>
    <submittedName>
        <fullName evidence="6">PucR family transcriptional regulator ligand-binding domain-containing protein</fullName>
    </submittedName>
</protein>
<dbReference type="Pfam" id="PF17853">
    <property type="entry name" value="GGDEF_2"/>
    <property type="match status" value="1"/>
</dbReference>
<evidence type="ECO:0000259" key="3">
    <source>
        <dbReference type="Pfam" id="PF07905"/>
    </source>
</evidence>
<evidence type="ECO:0000313" key="6">
    <source>
        <dbReference type="EMBL" id="WGW11123.1"/>
    </source>
</evidence>
<evidence type="ECO:0000313" key="7">
    <source>
        <dbReference type="Proteomes" id="UP001209083"/>
    </source>
</evidence>
<feature type="domain" description="Purine catabolism PurC-like" evidence="3">
    <location>
        <begin position="29"/>
        <end position="130"/>
    </location>
</feature>
<dbReference type="PANTHER" id="PTHR33744">
    <property type="entry name" value="CARBOHYDRATE DIACID REGULATOR"/>
    <property type="match status" value="1"/>
</dbReference>
<dbReference type="InterPro" id="IPR012914">
    <property type="entry name" value="PucR_dom"/>
</dbReference>
<name>A0ABY8QQ64_9MICO</name>
<dbReference type="Proteomes" id="UP001209083">
    <property type="component" value="Chromosome"/>
</dbReference>
<evidence type="ECO:0000259" key="4">
    <source>
        <dbReference type="Pfam" id="PF13556"/>
    </source>
</evidence>
<feature type="region of interest" description="Disordered" evidence="2">
    <location>
        <begin position="246"/>
        <end position="305"/>
    </location>
</feature>
<feature type="compositionally biased region" description="Low complexity" evidence="2">
    <location>
        <begin position="247"/>
        <end position="262"/>
    </location>
</feature>
<dbReference type="Pfam" id="PF07905">
    <property type="entry name" value="PucR"/>
    <property type="match status" value="1"/>
</dbReference>
<dbReference type="InterPro" id="IPR042070">
    <property type="entry name" value="PucR_C-HTH_sf"/>
</dbReference>
<dbReference type="EMBL" id="CP090958">
    <property type="protein sequence ID" value="WGW11123.1"/>
    <property type="molecule type" value="Genomic_DNA"/>
</dbReference>
<proteinExistence type="inferred from homology"/>
<keyword evidence="7" id="KW-1185">Reference proteome</keyword>
<dbReference type="Pfam" id="PF13556">
    <property type="entry name" value="HTH_30"/>
    <property type="match status" value="1"/>
</dbReference>
<dbReference type="InterPro" id="IPR025736">
    <property type="entry name" value="PucR_C-HTH_dom"/>
</dbReference>
<organism evidence="6 7">
    <name type="scientific">Saxibacter everestensis</name>
    <dbReference type="NCBI Taxonomy" id="2909229"/>
    <lineage>
        <taxon>Bacteria</taxon>
        <taxon>Bacillati</taxon>
        <taxon>Actinomycetota</taxon>
        <taxon>Actinomycetes</taxon>
        <taxon>Micrococcales</taxon>
        <taxon>Brevibacteriaceae</taxon>
        <taxon>Saxibacter</taxon>
    </lineage>
</organism>
<evidence type="ECO:0000256" key="2">
    <source>
        <dbReference type="SAM" id="MobiDB-lite"/>
    </source>
</evidence>
<comment type="similarity">
    <text evidence="1">Belongs to the CdaR family.</text>
</comment>
<feature type="domain" description="PucR C-terminal helix-turn-helix" evidence="4">
    <location>
        <begin position="530"/>
        <end position="587"/>
    </location>
</feature>
<dbReference type="InterPro" id="IPR051448">
    <property type="entry name" value="CdaR-like_regulators"/>
</dbReference>
<reference evidence="6 7" key="1">
    <citation type="submission" date="2023-05" db="EMBL/GenBank/DDBJ databases">
        <title>Lithophilousrod everest ZFBP1038 complete genpme.</title>
        <authorList>
            <person name="Tian M."/>
        </authorList>
    </citation>
    <scope>NUCLEOTIDE SEQUENCE [LARGE SCALE GENOMIC DNA]</scope>
    <source>
        <strain evidence="6 7">ZFBP1038</strain>
    </source>
</reference>
<feature type="compositionally biased region" description="Gly residues" evidence="2">
    <location>
        <begin position="278"/>
        <end position="289"/>
    </location>
</feature>
<gene>
    <name evidence="6" type="ORF">LWF01_13600</name>
</gene>